<keyword evidence="1 7" id="KW-0028">Amino-acid biosynthesis</keyword>
<evidence type="ECO:0000256" key="7">
    <source>
        <dbReference type="HAMAP-Rule" id="MF_01677"/>
    </source>
</evidence>
<comment type="function">
    <text evidence="7">Catalyzes the dehydration of methylthioribulose-1-phosphate (MTRu-1-P) into 2,3-diketo-5-methylthiopentyl-1-phosphate (DK-MTP-1-P).</text>
</comment>
<evidence type="ECO:0000256" key="1">
    <source>
        <dbReference type="ARBA" id="ARBA00022605"/>
    </source>
</evidence>
<dbReference type="EMBL" id="JAERRJ010000002">
    <property type="protein sequence ID" value="MBL1073633.1"/>
    <property type="molecule type" value="Genomic_DNA"/>
</dbReference>
<dbReference type="HAMAP" id="MF_01678">
    <property type="entry name" value="Salvage_MtnA"/>
    <property type="match status" value="1"/>
</dbReference>
<feature type="binding site" evidence="8">
    <location>
        <begin position="46"/>
        <end position="48"/>
    </location>
    <ligand>
        <name>substrate</name>
    </ligand>
</feature>
<keyword evidence="6 7" id="KW-0456">Lyase</keyword>
<dbReference type="Pfam" id="PF00596">
    <property type="entry name" value="Aldolase_II"/>
    <property type="match status" value="1"/>
</dbReference>
<comment type="function">
    <text evidence="8">Catalyzes the interconversion of methylthioribose-1-phosphate (MTR-1-P) into methylthioribulose-1-phosphate (MTRu-1-P).</text>
</comment>
<dbReference type="InterPro" id="IPR011559">
    <property type="entry name" value="Initiation_fac_2B_a/b/d"/>
</dbReference>
<name>A0ABS1LYY3_9NOCA</name>
<keyword evidence="11" id="KW-1185">Reference proteome</keyword>
<dbReference type="InterPro" id="IPR042529">
    <property type="entry name" value="IF_2B-like_C"/>
</dbReference>
<feature type="active site" description="Proton donor" evidence="8">
    <location>
        <position position="233"/>
    </location>
</feature>
<evidence type="ECO:0000256" key="8">
    <source>
        <dbReference type="HAMAP-Rule" id="MF_01678"/>
    </source>
</evidence>
<dbReference type="InterPro" id="IPR000649">
    <property type="entry name" value="IF-2B-related"/>
</dbReference>
<dbReference type="SUPFAM" id="SSF53639">
    <property type="entry name" value="AraD/HMP-PK domain-like"/>
    <property type="match status" value="1"/>
</dbReference>
<dbReference type="InterPro" id="IPR037171">
    <property type="entry name" value="NagB/RpiA_transferase-like"/>
</dbReference>
<comment type="catalytic activity">
    <reaction evidence="7">
        <text>5-(methylsulfanyl)-D-ribulose 1-phosphate = 5-methylsulfanyl-2,3-dioxopentyl phosphate + H2O</text>
        <dbReference type="Rhea" id="RHEA:15549"/>
        <dbReference type="ChEBI" id="CHEBI:15377"/>
        <dbReference type="ChEBI" id="CHEBI:58548"/>
        <dbReference type="ChEBI" id="CHEBI:58828"/>
        <dbReference type="EC" id="4.2.1.109"/>
    </reaction>
</comment>
<gene>
    <name evidence="8 10" type="primary">mtnA</name>
    <name evidence="7" type="synonym">mtnB</name>
    <name evidence="10" type="ORF">JK358_04435</name>
</gene>
<dbReference type="Gene3D" id="3.40.225.10">
    <property type="entry name" value="Class II aldolase/adducin N-terminal domain"/>
    <property type="match status" value="1"/>
</dbReference>
<dbReference type="HAMAP" id="MF_01677">
    <property type="entry name" value="Salvage_MtnB"/>
    <property type="match status" value="1"/>
</dbReference>
<keyword evidence="3 7" id="KW-0862">Zinc</keyword>
<comment type="catalytic activity">
    <reaction evidence="8">
        <text>5-(methylsulfanyl)-alpha-D-ribose 1-phosphate = 5-(methylsulfanyl)-D-ribulose 1-phosphate</text>
        <dbReference type="Rhea" id="RHEA:19989"/>
        <dbReference type="ChEBI" id="CHEBI:58533"/>
        <dbReference type="ChEBI" id="CHEBI:58548"/>
        <dbReference type="EC" id="5.3.1.23"/>
    </reaction>
</comment>
<evidence type="ECO:0000259" key="9">
    <source>
        <dbReference type="SMART" id="SM01007"/>
    </source>
</evidence>
<protein>
    <recommendedName>
        <fullName evidence="7 8">Multifunctional fusion protein</fullName>
    </recommendedName>
    <domain>
        <recommendedName>
            <fullName evidence="8">Methylthioribose-1-phosphate isomerase</fullName>
            <shortName evidence="8">M1Pi</shortName>
            <shortName evidence="8">MTR-1-P isomerase</shortName>
            <ecNumber evidence="8">5.3.1.23</ecNumber>
        </recommendedName>
        <alternativeName>
            <fullName evidence="8">S-methyl-5-thioribose-1-phosphate isomerase</fullName>
        </alternativeName>
    </domain>
    <domain>
        <recommendedName>
            <fullName evidence="7">Methylthioribulose-1-phosphate dehydratase</fullName>
            <shortName evidence="7">MTRu-1-P dehydratase</shortName>
            <ecNumber evidence="7">4.2.1.109</ecNumber>
        </recommendedName>
    </domain>
</protein>
<evidence type="ECO:0000256" key="6">
    <source>
        <dbReference type="ARBA" id="ARBA00023239"/>
    </source>
</evidence>
<evidence type="ECO:0000256" key="5">
    <source>
        <dbReference type="ARBA" id="ARBA00023235"/>
    </source>
</evidence>
<dbReference type="InterPro" id="IPR001303">
    <property type="entry name" value="Aldolase_II/adducin_N"/>
</dbReference>
<dbReference type="Gene3D" id="3.40.50.10470">
    <property type="entry name" value="Translation initiation factor eif-2b, domain 2"/>
    <property type="match status" value="1"/>
</dbReference>
<feature type="binding site" evidence="7">
    <location>
        <position position="473"/>
    </location>
    <ligand>
        <name>Zn(2+)</name>
        <dbReference type="ChEBI" id="CHEBI:29105"/>
    </ligand>
</feature>
<dbReference type="EC" id="4.2.1.109" evidence="7"/>
<dbReference type="Proteomes" id="UP000602198">
    <property type="component" value="Unassembled WGS sequence"/>
</dbReference>
<dbReference type="PANTHER" id="PTHR43475:SF1">
    <property type="entry name" value="METHYLTHIORIBOSE-1-PHOSPHATE ISOMERASE"/>
    <property type="match status" value="1"/>
</dbReference>
<dbReference type="SUPFAM" id="SSF100950">
    <property type="entry name" value="NagB/RpiA/CoA transferase-like"/>
    <property type="match status" value="1"/>
</dbReference>
<evidence type="ECO:0000256" key="3">
    <source>
        <dbReference type="ARBA" id="ARBA00022833"/>
    </source>
</evidence>
<sequence>MDESSIAWDDGALVTIDQRLLPAELRELRITTVDQVIDAIQSLAIRGAPAIGVSGAFGVVIAALAATTDGVVDAEQVRAEAARIADARPTAVNLAWGVRRTLNRLPQGTQAMLDEALEMLAEDGRVNLAAATHAADLIQKLCGDRPLRLLTHCNTGRLATTAVGTAIGALRVLHQRGALAEVIVDETRPLLQGARLTAWEMAEAGIPHRLTIDSAAAWAMATEEVDAVIVGADRITADGSVANKIGTYMLALAARHHGIPFIVVAPESTRDISTPTGRDIVVEQRASAEVTGFGGVRTAPEGTETFNPAFDVTPPELVTAVVTEFGVLEAPGETRTAADAATHRVYRRPPGSSDGVDTLVPAVVSSKAETAVAVQVSAGHPDAGVEIAAIARGLYANGWMPGTAGNISVRQDNTAVITASGLSKGELTAADMVAVQVADSTPVERNGKRPSAETTIHTAVYRTRDSAAVVHVHPPHATTLSIAAASATPQTVRFSGYELIKGLGGIRPDAIDIPVFPNHADVPRIGEDIEKYLTEHPDAPPVLFIAGHGITAWGASLAQARDRAECLEAMCELAILTGHREISVGEK</sequence>
<dbReference type="NCBIfam" id="TIGR00524">
    <property type="entry name" value="eIF-2B_rel"/>
    <property type="match status" value="1"/>
</dbReference>
<dbReference type="InterPro" id="IPR036409">
    <property type="entry name" value="Aldolase_II/adducin_N_sf"/>
</dbReference>
<organism evidence="10 11">
    <name type="scientific">Nocardia acididurans</name>
    <dbReference type="NCBI Taxonomy" id="2802282"/>
    <lineage>
        <taxon>Bacteria</taxon>
        <taxon>Bacillati</taxon>
        <taxon>Actinomycetota</taxon>
        <taxon>Actinomycetes</taxon>
        <taxon>Mycobacteriales</taxon>
        <taxon>Nocardiaceae</taxon>
        <taxon>Nocardia</taxon>
    </lineage>
</organism>
<comment type="pathway">
    <text evidence="7">Amino-acid biosynthesis; L-methionine biosynthesis via salvage pathway; L-methionine from S-methyl-5-thio-alpha-D-ribose 1-phosphate: step 2/6.</text>
</comment>
<dbReference type="EC" id="5.3.1.23" evidence="8"/>
<dbReference type="PANTHER" id="PTHR43475">
    <property type="entry name" value="METHYLTHIORIBOSE-1-PHOSPHATE ISOMERASE"/>
    <property type="match status" value="1"/>
</dbReference>
<reference evidence="10 11" key="1">
    <citation type="submission" date="2021-01" db="EMBL/GenBank/DDBJ databases">
        <title>WGS of actinomycetes isolated from Thailand.</title>
        <authorList>
            <person name="Thawai C."/>
        </authorList>
    </citation>
    <scope>NUCLEOTIDE SEQUENCE [LARGE SCALE GENOMIC DNA]</scope>
    <source>
        <strain evidence="10 11">LPG 2</strain>
    </source>
</reference>
<feature type="domain" description="Class II aldolase/adducin N-terminal" evidence="9">
    <location>
        <begin position="385"/>
        <end position="575"/>
    </location>
</feature>
<dbReference type="GO" id="GO:0046523">
    <property type="term" value="F:S-methyl-5-thioribose-1-phosphate isomerase activity"/>
    <property type="evidence" value="ECO:0007669"/>
    <property type="project" value="UniProtKB-EC"/>
</dbReference>
<dbReference type="Gene3D" id="1.20.120.420">
    <property type="entry name" value="translation initiation factor eif-2b, domain 1"/>
    <property type="match status" value="1"/>
</dbReference>
<comment type="caution">
    <text evidence="10">The sequence shown here is derived from an EMBL/GenBank/DDBJ whole genome shotgun (WGS) entry which is preliminary data.</text>
</comment>
<evidence type="ECO:0000313" key="10">
    <source>
        <dbReference type="EMBL" id="MBL1073633.1"/>
    </source>
</evidence>
<feature type="binding site" evidence="8">
    <location>
        <position position="192"/>
    </location>
    <ligand>
        <name>substrate</name>
    </ligand>
</feature>
<feature type="site" description="Transition state stabilizer" evidence="8">
    <location>
        <position position="153"/>
    </location>
</feature>
<dbReference type="NCBIfam" id="NF004326">
    <property type="entry name" value="PRK05720.1"/>
    <property type="match status" value="1"/>
</dbReference>
<evidence type="ECO:0000256" key="4">
    <source>
        <dbReference type="ARBA" id="ARBA00023167"/>
    </source>
</evidence>
<proteinExistence type="inferred from homology"/>
<dbReference type="Pfam" id="PF01008">
    <property type="entry name" value="IF-2B"/>
    <property type="match status" value="1"/>
</dbReference>
<feature type="binding site" evidence="8">
    <location>
        <begin position="243"/>
        <end position="244"/>
    </location>
    <ligand>
        <name>substrate</name>
    </ligand>
</feature>
<feature type="binding site" evidence="7">
    <location>
        <position position="471"/>
    </location>
    <ligand>
        <name>Zn(2+)</name>
        <dbReference type="ChEBI" id="CHEBI:29105"/>
    </ligand>
</feature>
<dbReference type="RefSeq" id="WP_201943900.1">
    <property type="nucleotide sequence ID" value="NZ_JAERRJ010000002.1"/>
</dbReference>
<comment type="similarity">
    <text evidence="7">Belongs to the aldolase class II family. MtnB subfamily.</text>
</comment>
<feature type="binding site" evidence="8">
    <location>
        <position position="88"/>
    </location>
    <ligand>
        <name>substrate</name>
    </ligand>
</feature>
<dbReference type="InterPro" id="IPR005251">
    <property type="entry name" value="IF-M1Pi"/>
</dbReference>
<comment type="similarity">
    <text evidence="8">Belongs to the EIF-2B alpha/beta/delta subunits family. MtnA subfamily.</text>
</comment>
<keyword evidence="4 7" id="KW-0486">Methionine biosynthesis</keyword>
<evidence type="ECO:0000256" key="2">
    <source>
        <dbReference type="ARBA" id="ARBA00022723"/>
    </source>
</evidence>
<dbReference type="InterPro" id="IPR017714">
    <property type="entry name" value="MethylthioRu-1-P_deHdtase_MtnB"/>
</dbReference>
<comment type="cofactor">
    <cofactor evidence="7">
        <name>Zn(2+)</name>
        <dbReference type="ChEBI" id="CHEBI:29105"/>
    </cofactor>
    <text evidence="7">Binds 1 zinc ion per subunit.</text>
</comment>
<keyword evidence="2 7" id="KW-0479">Metal-binding</keyword>
<dbReference type="NCBIfam" id="TIGR00512">
    <property type="entry name" value="salvage_mtnA"/>
    <property type="match status" value="1"/>
</dbReference>
<keyword evidence="5 8" id="KW-0413">Isomerase</keyword>
<dbReference type="SMART" id="SM01007">
    <property type="entry name" value="Aldolase_II"/>
    <property type="match status" value="1"/>
</dbReference>
<evidence type="ECO:0000313" key="11">
    <source>
        <dbReference type="Proteomes" id="UP000602198"/>
    </source>
</evidence>
<comment type="pathway">
    <text evidence="8">Amino-acid biosynthesis; L-methionine biosynthesis via salvage pathway; L-methionine from S-methyl-5-thio-alpha-D-ribose 1-phosphate: step 1/6.</text>
</comment>
<accession>A0ABS1LYY3</accession>
<dbReference type="NCBIfam" id="TIGR03328">
    <property type="entry name" value="salvage_mtnB"/>
    <property type="match status" value="1"/>
</dbReference>
<dbReference type="InterPro" id="IPR027363">
    <property type="entry name" value="M1Pi_N"/>
</dbReference>